<dbReference type="EMBL" id="CM042891">
    <property type="protein sequence ID" value="KAI4303283.1"/>
    <property type="molecule type" value="Genomic_DNA"/>
</dbReference>
<accession>A0ACB9L2S4</accession>
<evidence type="ECO:0000313" key="1">
    <source>
        <dbReference type="EMBL" id="KAI4303283.1"/>
    </source>
</evidence>
<sequence length="290" mass="32886">MGQSSRKFHLRNEVSGIARGCCLQVGHSYLVSISWVVLEKPEASPPERVLSRPQCARPVSILVLSVLHLLHVRPDQLPEQYPEGIKPTVLHRDVNSSLAARGQVHDDRGTKTEELGQELSLLNLDSKGTWCRQKAVLVLVYEEMPRGCRRINHHGPPSKNWAVLHRRRSHSGKGYSRKAELLKYSQRLRESARSGTPTPLPPNNHQSTDKVINKKKAVALHEKQKHKQNPACFWGWFPGFSGSSTKEYRKKRTRSRSSSGTKMSQVMKSMGVNKKRSSWWKLLSALKKGR</sequence>
<proteinExistence type="predicted"/>
<protein>
    <submittedName>
        <fullName evidence="1">Uncharacterized protein</fullName>
    </submittedName>
</protein>
<reference evidence="2" key="1">
    <citation type="journal article" date="2023" name="Front. Plant Sci.">
        <title>Chromosomal-level genome assembly of Melastoma candidum provides insights into trichome evolution.</title>
        <authorList>
            <person name="Zhong Y."/>
            <person name="Wu W."/>
            <person name="Sun C."/>
            <person name="Zou P."/>
            <person name="Liu Y."/>
            <person name="Dai S."/>
            <person name="Zhou R."/>
        </authorList>
    </citation>
    <scope>NUCLEOTIDE SEQUENCE [LARGE SCALE GENOMIC DNA]</scope>
</reference>
<gene>
    <name evidence="1" type="ORF">MLD38_038932</name>
</gene>
<comment type="caution">
    <text evidence="1">The sequence shown here is derived from an EMBL/GenBank/DDBJ whole genome shotgun (WGS) entry which is preliminary data.</text>
</comment>
<evidence type="ECO:0000313" key="2">
    <source>
        <dbReference type="Proteomes" id="UP001057402"/>
    </source>
</evidence>
<organism evidence="1 2">
    <name type="scientific">Melastoma candidum</name>
    <dbReference type="NCBI Taxonomy" id="119954"/>
    <lineage>
        <taxon>Eukaryota</taxon>
        <taxon>Viridiplantae</taxon>
        <taxon>Streptophyta</taxon>
        <taxon>Embryophyta</taxon>
        <taxon>Tracheophyta</taxon>
        <taxon>Spermatophyta</taxon>
        <taxon>Magnoliopsida</taxon>
        <taxon>eudicotyledons</taxon>
        <taxon>Gunneridae</taxon>
        <taxon>Pentapetalae</taxon>
        <taxon>rosids</taxon>
        <taxon>malvids</taxon>
        <taxon>Myrtales</taxon>
        <taxon>Melastomataceae</taxon>
        <taxon>Melastomatoideae</taxon>
        <taxon>Melastomateae</taxon>
        <taxon>Melastoma</taxon>
    </lineage>
</organism>
<name>A0ACB9L2S4_9MYRT</name>
<dbReference type="Proteomes" id="UP001057402">
    <property type="component" value="Chromosome 12"/>
</dbReference>
<keyword evidence="2" id="KW-1185">Reference proteome</keyword>